<feature type="region of interest" description="Disordered" evidence="1">
    <location>
        <begin position="57"/>
        <end position="148"/>
    </location>
</feature>
<protein>
    <submittedName>
        <fullName evidence="2">Uncharacterized protein</fullName>
    </submittedName>
</protein>
<comment type="caution">
    <text evidence="2">The sequence shown here is derived from an EMBL/GenBank/DDBJ whole genome shotgun (WGS) entry which is preliminary data.</text>
</comment>
<reference evidence="2 3" key="1">
    <citation type="submission" date="2019-05" db="EMBL/GenBank/DDBJ databases">
        <title>Another draft genome of Portunus trituberculatus and its Hox gene families provides insights of decapod evolution.</title>
        <authorList>
            <person name="Jeong J.-H."/>
            <person name="Song I."/>
            <person name="Kim S."/>
            <person name="Choi T."/>
            <person name="Kim D."/>
            <person name="Ryu S."/>
            <person name="Kim W."/>
        </authorList>
    </citation>
    <scope>NUCLEOTIDE SEQUENCE [LARGE SCALE GENOMIC DNA]</scope>
    <source>
        <tissue evidence="2">Muscle</tissue>
    </source>
</reference>
<evidence type="ECO:0000256" key="1">
    <source>
        <dbReference type="SAM" id="MobiDB-lite"/>
    </source>
</evidence>
<keyword evidence="3" id="KW-1185">Reference proteome</keyword>
<feature type="compositionally biased region" description="Pro residues" evidence="1">
    <location>
        <begin position="128"/>
        <end position="147"/>
    </location>
</feature>
<evidence type="ECO:0000313" key="3">
    <source>
        <dbReference type="Proteomes" id="UP000324222"/>
    </source>
</evidence>
<sequence>MLDTVCGVYYDPFLAAQAATATPLQSHLTKLIGKWPWVLLLARGEVAPLPGPCYTFTSPRNKQLPPQQQRWASLPLPSVRSPQRPLGPRLPSSLKHQHFLSQRPNRQAMQQQQMLTPPPQRGLMEWLPRPPNPPPLSPPIPPSPPGESPVWGGAALPHTTGQCCPRVVLACYWHRSTVPGWPGSIYLPVFLTLTLTHSSSHSVREIS</sequence>
<feature type="compositionally biased region" description="Low complexity" evidence="1">
    <location>
        <begin position="102"/>
        <end position="115"/>
    </location>
</feature>
<gene>
    <name evidence="2" type="ORF">E2C01_007756</name>
</gene>
<name>A0A5B7D385_PORTR</name>
<evidence type="ECO:0000313" key="2">
    <source>
        <dbReference type="EMBL" id="MPC14976.1"/>
    </source>
</evidence>
<accession>A0A5B7D385</accession>
<dbReference type="EMBL" id="VSRR010000393">
    <property type="protein sequence ID" value="MPC14976.1"/>
    <property type="molecule type" value="Genomic_DNA"/>
</dbReference>
<feature type="compositionally biased region" description="Polar residues" evidence="1">
    <location>
        <begin position="57"/>
        <end position="71"/>
    </location>
</feature>
<dbReference type="Proteomes" id="UP000324222">
    <property type="component" value="Unassembled WGS sequence"/>
</dbReference>
<proteinExistence type="predicted"/>
<dbReference type="AlphaFoldDB" id="A0A5B7D385"/>
<organism evidence="2 3">
    <name type="scientific">Portunus trituberculatus</name>
    <name type="common">Swimming crab</name>
    <name type="synonym">Neptunus trituberculatus</name>
    <dbReference type="NCBI Taxonomy" id="210409"/>
    <lineage>
        <taxon>Eukaryota</taxon>
        <taxon>Metazoa</taxon>
        <taxon>Ecdysozoa</taxon>
        <taxon>Arthropoda</taxon>
        <taxon>Crustacea</taxon>
        <taxon>Multicrustacea</taxon>
        <taxon>Malacostraca</taxon>
        <taxon>Eumalacostraca</taxon>
        <taxon>Eucarida</taxon>
        <taxon>Decapoda</taxon>
        <taxon>Pleocyemata</taxon>
        <taxon>Brachyura</taxon>
        <taxon>Eubrachyura</taxon>
        <taxon>Portunoidea</taxon>
        <taxon>Portunidae</taxon>
        <taxon>Portuninae</taxon>
        <taxon>Portunus</taxon>
    </lineage>
</organism>